<dbReference type="FunFam" id="3.40.47.10:FF:000019">
    <property type="entry name" value="Polyketide synthase type I"/>
    <property type="match status" value="2"/>
</dbReference>
<sequence>MDRRGEPAVRRRAVGDDDLRPSDAVELRPASGVGGGIGAGVDGRGGVAVRACVRRAGGHGRARGCGGGVRAVRARAGGARARRRARGGRRGRSGARRARSGAARDARRRAVRRRARHRARRDVPGPRRGFDHRRRMGAGDQPPLRHVDPGAADLSVSDAACVWRPRRVRAGARSPSRGRRAAARRRGGISDDGDDGKRVGHRARAERSRRRACAERSRGARGDSRARGKRGGRGTCRAGRKPRKPRHSRKPRAGRRRPARRRARARASRRAERRGGRGAAGGRARLSARLARRAKATRHPNERRKDEKDATSMERQNLRNVLERLKAAAIGPDEAKRMLSAARAGDAADKPQPGPAAAAPRDAEPIAVVGMSGRYPGSPDLDAYWSLLARGEDAVKEIPPARWNVGEYFDAEPGKPGAMYCKWLGALDDVDSFDSLFFRIPPSEAEFIDPQHRLFLEEAYRAFEDAGIAPGRLGGRACGVYLGIMSNEYNLLLARNAPDSGHAVANHFSIGAARIAYHLDLKGPAIPVDTACSSSLVAAHLACQALRAGEIDVALVGGVTLYLSPDAYIGMCAAGMLSPDGRCKTFDQRANGFVPGEGVGALVLKRLADARAHGDPIHGVIVGSGVNQDGRSNGMTAPNGASQTALERAVYERYGVDPDSFQYAELHGTGTKLGDPIELAALADAFRAYTGRRGFCAIGSVKTNVGHTSAAAGVASVQKVLLSMRHGQIAPSLHFREPNEHFDFAASPFYVSTALAPWPTPEHGPRRACVSAFGFSGTNAHMVLQADEPPSAGAAAPGAPAGGAPHLFVFSARTEPQLDALLDTYVAFLRRTRVAPESVAYTLQTGRDAMACRLAVRASSLAALADVLEQVRALACPDGVWRGRGAHREPAEKIDAALRARDLDTLGECWANGQTVDWAALYPHARPTRAHLPTYRFAPARHWFQAAPATPPDAAAVTAVTAAVVAAADDAAAATPFEQRASIPADAPCFVDHVIDGERVLPGSAYLELVRAALADARREPASGCLVLSDVRWRRTLQAGGGVRLRVVLSARGAPAAWKVVSADDGAIVYCSGSAQWEALAGARVDIDALRARVASATAVDANACYRRFASLGIEYGASHRLIETLSGDAQRALARLRAHGDDACAGEAADALPIGRLDAALQSVLGLALGDGGEGPSDAALPLGIGRLELYGPCADVVWVSVERARADGDVTLTLANADGLVRAAMRDITFAPKPPQHRAVPLVGAWRRARPAAPRASDAAPRWICLAGPLAAHAARVEQALSPARVAALPGDADEAGEHYASCVLTLVETLQAIARDHAAGARVDVVIPGDAAFHGHRGLASLLRTARQEMPRLRVALVECAAGAHAVVDALRAVQEHAEGEWQWREDGAWRRTWTPAELRGGGAPWRDGKLYWITGGAGALGMLLAAQIVEHAPAARIVLSGRSPLAGEAAETLRAWRERGVAIDYRELDVADRDAVVRTVREITARHGPLAGVVHAAGVRRDGLLIAKTREDVEAVLAPKVRGVLNIDAATRGQPLEFFVLFSSIAGALGNVGQADYAAANGFLDGFAQYRNARAARGERRGVTRAIGWPLWDAAGMTPDADTLAEIARAGLAPMPPSHGWRMLHAALDAPHDALAVLYGDARTIAARLAAAEMADAPDEAGAAGDAPAGGRGAGGGDAGLRAPVLARLKAMFADAFKMSPDDVLETAEFADYGIDSIVVLRMTRQLEKHFGPLSKTLLFEQRRLDDLADYFVRAYEAACAAWIGARADAARAGGARADHANGANGSADADAAAHAPGAVAAGSDAGAFDLRGRAAADGSAADGGDRMSGAIRASRECHESDEACARRAAASPDASPPRARPPHAATGARMNIAVVGLAGRYPKARDLDAFWANLAGGVDCIEEIPAERWDHARYYDSDRDATGKTYAKWGGFVDGVDEFDPLFFNISPKEASVMDPQERLFVQCAYEALEDAGYGRVALGGERPHGAERNIGVYVGVMYEEYPYFGVEHTLNGRPMALSGNPSSIANRVSYLLDLHGPSMAVDTMCSSSFTALHLACESLLSGQCRMAIAGGVNLSLHPNKFIALAQGGFAASDGRCRSFGEGGDGYVPSEGVGAVVLKPLAHALADGDHVYGLIQGIAINHGGKSNAYTVPNPDAQAGVIEAAYRRAGISPRDVSYLEAHGTGTALGDPIEIAGLVSAFRAFTDARQFCAIGSVKSTIGHCESAAGISALTKVLLQMKHGRLAPSLHARTPNPHIDFDASPFVLQRTLAPWPAPDGGTRIAGISSFGAGGTNAHVVVEEYRAAAAHAHDGAQAAASPAAVVLSARDDARLRALAQRLRDAVAAGRFAPHALHDLAFTLQSGRDHWERRIAMRVESFDELHAALDDFVAGRPVGARHWLGACRVGGASRRAPEPCASLDDAAAVWASGREVDWSPWRGARACRRVSAPTYPFARVRCRIPDAPASPAAPRDGAPSHPLLHRNRSTFGAYRFESHWRDSDPLVRDHRVQGRAVVPGVAQLELACAAFARLQPEGADAPRGVVRLADVAWVRPLVVAPHAHVRVDVAPPGETAHGGAASWRVHASAHGGDWQLCSQGDIRRVDAAAPAERADLAALRARCAGRAIDADTLYRAFASLGIEYGPAYRALVDVQVGEGGAFARLALPEAAASSLDTCAMPPSLLDAAFQAAAAFAIARAANGDAGEDGPAPLPFCADAVELHARCAARMWAHVRMRDGKRDAVDIDLYADSGERCVAVRNLVSRRATHVAAANMAAGIAAQPAGANAEVAFEGNVEADANAEVDIEANIEANAEAWRAPDATGDIVLAPVWEIVDAAAGTPFSPGIVVADDAAERARWAERCPHARIVGADAFAAREVAAALGAVDAFVWIAPRAARGGALADSPALDCAANCFEWIAALLAAGAANRAIDALFVTSGCRAIAADDPGDPAHAAIAGLVGALAKEHPRWRVRIADHASAEPAPVDALLRLSPDPQGDALAYRDGQWLRRRLLPVARETMGEPAAHRAGGVYLLIGGAGGLGVVYSEYLIRRYGAQVIWVGRRERDADIDAAVARLAALGPAPVYRRADAADPAALRAVCDDARARFGALHGVVHAAMVLADRSLARMTQQTLRAALVPKIDVARSMAAVLLPAADLDFMLFFSSMNAFTTQPGQGNYAAGCTFVDAFAHALRAQAACAVKVVDWGFWGSAGAVATPYFRARMAEAGIGSIEAPQAMRVLERLLAGPHGQLAMIHAIRPTMQDGARRWLAAAPEQAAAWRACAPAWPPAPAFDASAAAALDAALAGTLAARLAALGWPEQGLPRASCAARLGVAPAHAAWLDASIDILKRAGLASEAADGTVTLAAAAARPETNADAASGAPTSAPGTDGAHGQSAQLALLRTMTDALPDILRGAKRATDVMFASGSINQVESVYRGNAVSDYFNDVLAAALDAYLSHRARTAPGEPLRILEIGAGSGGTSARALECADRFAPQLVEYRYTDVSAGFLAHGRATFAEGRPYLAFAKFDVERDARAQGLEYGRYDVVIAANVLHATRDMQRTVASVKSLLKRDGLLLVNELSANTLFTHLTFGLLDGWWRFDDGFLRLPGGPALAGAQWRALLASAGFHSIAFPAADAAGHGQTIVCASSDGVVRLDAADATGADDADARGDASGAHELAAAPLAAHRDGGRGSVAAVADAEPDADTDADADARLRDAASAWLRARIGAALDIRADDIDSRETLERYGIDSITVLQLTKRLRDAFDDVPNTLLFEYNTVDALVDHWLATQPDALRAALAKDAGEAVAGAARDGRESGRAASDAASAHAVSGAACASVDGAYASGARCGDDIRIATDAGRATAPATVTTAAPIADSKADSKTDSTPPYPPHAREAEPVAVIGIAGRYPKAASLDAFWRNLRDGRDCIGPLPAPRGDWRSSGGAQGAPIGGFIDDIDRFDPLFFQISMREAQSMDPQERLFIEQAYACVEDAGYTPATLSATKRVGVYVGVMNGNYAGGTRYWSIANRVSYLFDLHGPSVAVDSACSSSLTAVHFALDALRGGSIDCALVGGVNLIVAPEHLARLSAMNMLSTRGKVSAFGADADGFVDGEGVGALLLKPLARAQADGDAIYGVLLGSAINAGGRTHGYTVPSPHAQADAVAGAYRAAGVEPHMLGYVEAHGTGTALGDPIEIRGLARAFERDAAMRGGCAIGSVKTNIGHAESAAGIAGLTKVLLQMRHRRLVPSLNADTPNPDIDFSRTPFRLQRRDEPWALPAHAAWPRIASVSSFGAGGANAVVVAREHVSDARVPRAGAASAQAIVVLSARDDDRLAARARQLLAFLRDAPDDGDTLARIAFTLQVGRVPMAARVAIVAGSLSELADRLDAFVAGDERAAGVHRGRPVPPGASVVHVAAAHATDAAARAVLARGVPDDIARYWADGGNPDWTALHAAHTPGRINLPAYPFAGERFWLSPAASGDAPARLAAAGAGANAAAAAAGTGEAFATAEAAADTDLADIDTDIDTAIEIAAADVFAELAAFAETGATRDDDLPSLAELFGEPDANADDADDDVDVAHLRDVAAQTLGVVPELIEPDAPLRDYGFDAVSLALFAQTLNATLRPRAGRRRVCAAQCATAGSLTELARQLRFAALH</sequence>
<feature type="compositionally biased region" description="Gly residues" evidence="11">
    <location>
        <begin position="32"/>
        <end position="41"/>
    </location>
</feature>
<feature type="domain" description="Carrier" evidence="12">
    <location>
        <begin position="1687"/>
        <end position="1760"/>
    </location>
</feature>
<dbReference type="PROSITE" id="PS52004">
    <property type="entry name" value="KS3_2"/>
    <property type="match status" value="3"/>
</dbReference>
<dbReference type="InterPro" id="IPR036736">
    <property type="entry name" value="ACP-like_sf"/>
</dbReference>
<dbReference type="Gene3D" id="3.40.47.10">
    <property type="match status" value="3"/>
</dbReference>
<feature type="domain" description="Ketosynthase family 3 (KS3)" evidence="13">
    <location>
        <begin position="363"/>
        <end position="786"/>
    </location>
</feature>
<protein>
    <submittedName>
        <fullName evidence="15">Polyketide synthase, putative</fullName>
    </submittedName>
</protein>
<dbReference type="InterPro" id="IPR006162">
    <property type="entry name" value="Ppantetheine_attach_site"/>
</dbReference>
<dbReference type="GO" id="GO:0006633">
    <property type="term" value="P:fatty acid biosynthetic process"/>
    <property type="evidence" value="ECO:0007669"/>
    <property type="project" value="InterPro"/>
</dbReference>
<dbReference type="InterPro" id="IPR049552">
    <property type="entry name" value="PKS_DH_N"/>
</dbReference>
<evidence type="ECO:0000256" key="6">
    <source>
        <dbReference type="ARBA" id="ARBA00022679"/>
    </source>
</evidence>
<feature type="compositionally biased region" description="Basic residues" evidence="11">
    <location>
        <begin position="80"/>
        <end position="99"/>
    </location>
</feature>
<dbReference type="Pfam" id="PF08242">
    <property type="entry name" value="Methyltransf_12"/>
    <property type="match status" value="1"/>
</dbReference>
<keyword evidence="3" id="KW-0596">Phosphopantetheine</keyword>
<comment type="pathway">
    <text evidence="2">Antibiotic biosynthesis.</text>
</comment>
<evidence type="ECO:0000259" key="12">
    <source>
        <dbReference type="PROSITE" id="PS50075"/>
    </source>
</evidence>
<dbReference type="GO" id="GO:0004312">
    <property type="term" value="F:fatty acid synthase activity"/>
    <property type="evidence" value="ECO:0007669"/>
    <property type="project" value="TreeGrafter"/>
</dbReference>
<feature type="compositionally biased region" description="Basic and acidic residues" evidence="11">
    <location>
        <begin position="1"/>
        <end position="26"/>
    </location>
</feature>
<evidence type="ECO:0000256" key="7">
    <source>
        <dbReference type="ARBA" id="ARBA00022737"/>
    </source>
</evidence>
<dbReference type="CDD" id="cd00833">
    <property type="entry name" value="PKS"/>
    <property type="match status" value="3"/>
</dbReference>
<dbReference type="InterPro" id="IPR013217">
    <property type="entry name" value="Methyltransf_12"/>
</dbReference>
<dbReference type="EMBL" id="CP000085">
    <property type="protein sequence ID" value="ABC33986.1"/>
    <property type="molecule type" value="Genomic_DNA"/>
</dbReference>
<comment type="subcellular location">
    <subcellularLocation>
        <location evidence="1">Cytoplasm</location>
    </subcellularLocation>
</comment>
<dbReference type="InterPro" id="IPR016039">
    <property type="entry name" value="Thiolase-like"/>
</dbReference>
<feature type="domain" description="Carrier" evidence="12">
    <location>
        <begin position="3708"/>
        <end position="3789"/>
    </location>
</feature>
<dbReference type="Gene3D" id="1.10.1240.100">
    <property type="match status" value="3"/>
</dbReference>
<evidence type="ECO:0000256" key="8">
    <source>
        <dbReference type="ARBA" id="ARBA00023268"/>
    </source>
</evidence>
<dbReference type="PANTHER" id="PTHR43775:SF37">
    <property type="entry name" value="SI:DKEY-61P9.11"/>
    <property type="match status" value="1"/>
</dbReference>
<dbReference type="Gene3D" id="1.10.1200.10">
    <property type="entry name" value="ACP-like"/>
    <property type="match status" value="2"/>
</dbReference>
<dbReference type="PROSITE" id="PS52019">
    <property type="entry name" value="PKS_MFAS_DH"/>
    <property type="match status" value="2"/>
</dbReference>
<evidence type="ECO:0000256" key="11">
    <source>
        <dbReference type="SAM" id="MobiDB-lite"/>
    </source>
</evidence>
<evidence type="ECO:0000256" key="1">
    <source>
        <dbReference type="ARBA" id="ARBA00004496"/>
    </source>
</evidence>
<dbReference type="PROSITE" id="PS50075">
    <property type="entry name" value="CARRIER"/>
    <property type="match status" value="2"/>
</dbReference>
<dbReference type="InterPro" id="IPR009081">
    <property type="entry name" value="PP-bd_ACP"/>
</dbReference>
<evidence type="ECO:0000313" key="15">
    <source>
        <dbReference type="EMBL" id="ABC33986.1"/>
    </source>
</evidence>
<keyword evidence="6" id="KW-0808">Transferase</keyword>
<reference evidence="15 16" key="1">
    <citation type="journal article" date="2005" name="BMC Genomics">
        <title>Bacterial genome adaptation to niches: divergence of the potential virulence genes in three Burkholderia species of different survival strategies.</title>
        <authorList>
            <person name="Kim H.S."/>
            <person name="Schell M.A."/>
            <person name="Yu Y."/>
            <person name="Ulrich R.L."/>
            <person name="Sarria S.H."/>
            <person name="Nierman W.C."/>
            <person name="DeShazer D."/>
        </authorList>
    </citation>
    <scope>NUCLEOTIDE SEQUENCE [LARGE SCALE GENOMIC DNA]</scope>
    <source>
        <strain evidence="16">ATCC 700388 / DSM 13276 / CCUG 48851 / CIP 106301 / E264</strain>
    </source>
</reference>
<dbReference type="SUPFAM" id="SSF51735">
    <property type="entry name" value="NAD(P)-binding Rossmann-fold domains"/>
    <property type="match status" value="3"/>
</dbReference>
<dbReference type="Pfam" id="PF22336">
    <property type="entry name" value="RhiE-like_linker"/>
    <property type="match status" value="3"/>
</dbReference>
<gene>
    <name evidence="15" type="ordered locus">BTH_II1665</name>
</gene>
<dbReference type="Pfam" id="PF00550">
    <property type="entry name" value="PP-binding"/>
    <property type="match status" value="3"/>
</dbReference>
<feature type="compositionally biased region" description="Basic and acidic residues" evidence="11">
    <location>
        <begin position="195"/>
        <end position="226"/>
    </location>
</feature>
<feature type="active site" description="Proton acceptor; for dehydratase activity" evidence="10">
    <location>
        <position position="2510"/>
    </location>
</feature>
<evidence type="ECO:0000259" key="14">
    <source>
        <dbReference type="PROSITE" id="PS52019"/>
    </source>
</evidence>
<feature type="domain" description="Ketosynthase family 3 (KS3)" evidence="13">
    <location>
        <begin position="3893"/>
        <end position="4299"/>
    </location>
</feature>
<dbReference type="GO" id="GO:0005737">
    <property type="term" value="C:cytoplasm"/>
    <property type="evidence" value="ECO:0007669"/>
    <property type="project" value="UniProtKB-SubCell"/>
</dbReference>
<dbReference type="CDD" id="cd02440">
    <property type="entry name" value="AdoMet_MTases"/>
    <property type="match status" value="1"/>
</dbReference>
<dbReference type="SMART" id="SM00825">
    <property type="entry name" value="PKS_KS"/>
    <property type="match status" value="3"/>
</dbReference>
<evidence type="ECO:0000256" key="4">
    <source>
        <dbReference type="ARBA" id="ARBA00022490"/>
    </source>
</evidence>
<dbReference type="InterPro" id="IPR018201">
    <property type="entry name" value="Ketoacyl_synth_AS"/>
</dbReference>
<dbReference type="InterPro" id="IPR014031">
    <property type="entry name" value="Ketoacyl_synth_C"/>
</dbReference>
<feature type="domain" description="Ketosynthase family 3 (KS3)" evidence="13">
    <location>
        <begin position="1874"/>
        <end position="2305"/>
    </location>
</feature>
<feature type="region of interest" description="N-terminal hotdog fold" evidence="10">
    <location>
        <begin position="2481"/>
        <end position="2609"/>
    </location>
</feature>
<keyword evidence="4" id="KW-0963">Cytoplasm</keyword>
<evidence type="ECO:0000256" key="10">
    <source>
        <dbReference type="PROSITE-ProRule" id="PRU01363"/>
    </source>
</evidence>
<proteinExistence type="predicted"/>
<dbReference type="Pfam" id="PF14765">
    <property type="entry name" value="PS-DH"/>
    <property type="match status" value="2"/>
</dbReference>
<dbReference type="Pfam" id="PF08659">
    <property type="entry name" value="KR"/>
    <property type="match status" value="2"/>
</dbReference>
<dbReference type="InterPro" id="IPR029063">
    <property type="entry name" value="SAM-dependent_MTases_sf"/>
</dbReference>
<dbReference type="SUPFAM" id="SSF53901">
    <property type="entry name" value="Thiolase-like"/>
    <property type="match status" value="3"/>
</dbReference>
<feature type="active site" description="Proton acceptor; for dehydratase activity" evidence="10">
    <location>
        <position position="993"/>
    </location>
</feature>
<feature type="region of interest" description="Disordered" evidence="11">
    <location>
        <begin position="3372"/>
        <end position="3392"/>
    </location>
</feature>
<dbReference type="SUPFAM" id="SSF53335">
    <property type="entry name" value="S-adenosyl-L-methionine-dependent methyltransferases"/>
    <property type="match status" value="1"/>
</dbReference>
<comment type="function">
    <text evidence="9">Involved in production of the polyketide antibiotic thailandamide.</text>
</comment>
<dbReference type="PROSITE" id="PS00606">
    <property type="entry name" value="KS3_1"/>
    <property type="match status" value="1"/>
</dbReference>
<keyword evidence="5" id="KW-0597">Phosphoprotein</keyword>
<evidence type="ECO:0000256" key="5">
    <source>
        <dbReference type="ARBA" id="ARBA00022553"/>
    </source>
</evidence>
<dbReference type="HOGENOM" id="CLU_000022_58_6_4"/>
<dbReference type="SUPFAM" id="SSF47336">
    <property type="entry name" value="ACP-like"/>
    <property type="match status" value="2"/>
</dbReference>
<dbReference type="Pfam" id="PF00109">
    <property type="entry name" value="ketoacyl-synt"/>
    <property type="match status" value="3"/>
</dbReference>
<dbReference type="SMART" id="SM01294">
    <property type="entry name" value="PKS_PP_betabranch"/>
    <property type="match status" value="1"/>
</dbReference>
<evidence type="ECO:0000256" key="3">
    <source>
        <dbReference type="ARBA" id="ARBA00022450"/>
    </source>
</evidence>
<dbReference type="Pfam" id="PF02801">
    <property type="entry name" value="Ketoacyl-synt_C"/>
    <property type="match status" value="3"/>
</dbReference>
<dbReference type="PANTHER" id="PTHR43775">
    <property type="entry name" value="FATTY ACID SYNTHASE"/>
    <property type="match status" value="1"/>
</dbReference>
<feature type="compositionally biased region" description="Basic and acidic residues" evidence="11">
    <location>
        <begin position="299"/>
        <end position="312"/>
    </location>
</feature>
<dbReference type="InterPro" id="IPR020841">
    <property type="entry name" value="PKS_Beta-ketoAc_synthase_dom"/>
</dbReference>
<accession>Q2T4P0</accession>
<dbReference type="InterPro" id="IPR049551">
    <property type="entry name" value="PKS_DH_C"/>
</dbReference>
<feature type="compositionally biased region" description="Basic residues" evidence="11">
    <location>
        <begin position="227"/>
        <end position="268"/>
    </location>
</feature>
<dbReference type="Proteomes" id="UP000001930">
    <property type="component" value="Chromosome II"/>
</dbReference>
<feature type="region of interest" description="N-terminal hotdog fold" evidence="10">
    <location>
        <begin position="958"/>
        <end position="1082"/>
    </location>
</feature>
<organism evidence="15 16">
    <name type="scientific">Burkholderia thailandensis (strain ATCC 700388 / DSM 13276 / CCUG 48851 / CIP 106301 / E264)</name>
    <dbReference type="NCBI Taxonomy" id="271848"/>
    <lineage>
        <taxon>Bacteria</taxon>
        <taxon>Pseudomonadati</taxon>
        <taxon>Pseudomonadota</taxon>
        <taxon>Betaproteobacteria</taxon>
        <taxon>Burkholderiales</taxon>
        <taxon>Burkholderiaceae</taxon>
        <taxon>Burkholderia</taxon>
        <taxon>pseudomallei group</taxon>
    </lineage>
</organism>
<dbReference type="SMART" id="SM00823">
    <property type="entry name" value="PKS_PP"/>
    <property type="match status" value="3"/>
</dbReference>
<dbReference type="InterPro" id="IPR020807">
    <property type="entry name" value="PKS_DH"/>
</dbReference>
<evidence type="ECO:0000313" key="16">
    <source>
        <dbReference type="Proteomes" id="UP000001930"/>
    </source>
</evidence>
<keyword evidence="7" id="KW-0677">Repeat</keyword>
<dbReference type="InterPro" id="IPR057326">
    <property type="entry name" value="KR_dom"/>
</dbReference>
<dbReference type="InterPro" id="IPR036291">
    <property type="entry name" value="NAD(P)-bd_dom_sf"/>
</dbReference>
<feature type="region of interest" description="Disordered" evidence="11">
    <location>
        <begin position="1"/>
        <end position="41"/>
    </location>
</feature>
<feature type="region of interest" description="Disordered" evidence="11">
    <location>
        <begin position="75"/>
        <end position="151"/>
    </location>
</feature>
<keyword evidence="16" id="KW-1185">Reference proteome</keyword>
<dbReference type="KEGG" id="bte:BTH_II1665"/>
<dbReference type="GO" id="GO:0031177">
    <property type="term" value="F:phosphopantetheine binding"/>
    <property type="evidence" value="ECO:0007669"/>
    <property type="project" value="InterPro"/>
</dbReference>
<feature type="region of interest" description="C-terminal hotdog fold" evidence="10">
    <location>
        <begin position="2624"/>
        <end position="2773"/>
    </location>
</feature>
<dbReference type="InterPro" id="IPR050091">
    <property type="entry name" value="PKS_NRPS_Biosynth_Enz"/>
</dbReference>
<dbReference type="Gene3D" id="3.10.129.110">
    <property type="entry name" value="Polyketide synthase dehydratase"/>
    <property type="match status" value="2"/>
</dbReference>
<feature type="compositionally biased region" description="Basic residues" evidence="11">
    <location>
        <begin position="169"/>
        <end position="187"/>
    </location>
</feature>
<dbReference type="Pfam" id="PF21089">
    <property type="entry name" value="PKS_DH_N"/>
    <property type="match status" value="2"/>
</dbReference>
<dbReference type="CDD" id="cd08953">
    <property type="entry name" value="KR_2_SDR_x"/>
    <property type="match status" value="2"/>
</dbReference>
<feature type="region of interest" description="C-terminal hotdog fold" evidence="10">
    <location>
        <begin position="1095"/>
        <end position="1241"/>
    </location>
</feature>
<dbReference type="Gene3D" id="3.40.50.720">
    <property type="entry name" value="NAD(P)-binding Rossmann-like Domain"/>
    <property type="match status" value="2"/>
</dbReference>
<dbReference type="InterPro" id="IPR014030">
    <property type="entry name" value="Ketoacyl_synth_N"/>
</dbReference>
<dbReference type="InterPro" id="IPR020806">
    <property type="entry name" value="PKS_PP-bd"/>
</dbReference>
<dbReference type="SMART" id="SM00822">
    <property type="entry name" value="PKS_KR"/>
    <property type="match status" value="2"/>
</dbReference>
<dbReference type="GO" id="GO:0004315">
    <property type="term" value="F:3-oxoacyl-[acyl-carrier-protein] synthase activity"/>
    <property type="evidence" value="ECO:0007669"/>
    <property type="project" value="InterPro"/>
</dbReference>
<name>Q2T4P0_BURTA</name>
<dbReference type="Gene3D" id="3.40.50.150">
    <property type="entry name" value="Vaccinia Virus protein VP39"/>
    <property type="match status" value="1"/>
</dbReference>
<dbReference type="SMART" id="SM00826">
    <property type="entry name" value="PKS_DH"/>
    <property type="match status" value="2"/>
</dbReference>
<evidence type="ECO:0000259" key="13">
    <source>
        <dbReference type="PROSITE" id="PS52004"/>
    </source>
</evidence>
<dbReference type="InterPro" id="IPR042104">
    <property type="entry name" value="PKS_dehydratase_sf"/>
</dbReference>
<feature type="active site" description="Proton donor; for dehydratase activity" evidence="10">
    <location>
        <position position="2686"/>
    </location>
</feature>
<dbReference type="PROSITE" id="PS00012">
    <property type="entry name" value="PHOSPHOPANTETHEINE"/>
    <property type="match status" value="2"/>
</dbReference>
<evidence type="ECO:0000256" key="9">
    <source>
        <dbReference type="ARBA" id="ARBA00054155"/>
    </source>
</evidence>
<feature type="region of interest" description="Disordered" evidence="11">
    <location>
        <begin position="1850"/>
        <end position="1870"/>
    </location>
</feature>
<evidence type="ECO:0000256" key="2">
    <source>
        <dbReference type="ARBA" id="ARBA00004792"/>
    </source>
</evidence>
<feature type="domain" description="PKS/mFAS DH" evidence="14">
    <location>
        <begin position="2481"/>
        <end position="2773"/>
    </location>
</feature>
<dbReference type="InterPro" id="IPR049900">
    <property type="entry name" value="PKS_mFAS_DH"/>
</dbReference>
<dbReference type="InterPro" id="IPR013968">
    <property type="entry name" value="PKS_KR"/>
</dbReference>
<feature type="active site" description="Proton donor; for dehydratase activity" evidence="10">
    <location>
        <position position="1159"/>
    </location>
</feature>
<dbReference type="InterPro" id="IPR054514">
    <property type="entry name" value="RhiE-like_linker"/>
</dbReference>
<feature type="compositionally biased region" description="Basic residues" evidence="11">
    <location>
        <begin position="106"/>
        <end position="120"/>
    </location>
</feature>
<feature type="region of interest" description="Disordered" evidence="11">
    <location>
        <begin position="169"/>
        <end position="314"/>
    </location>
</feature>
<keyword evidence="8" id="KW-0511">Multifunctional enzyme</keyword>
<feature type="region of interest" description="Disordered" evidence="11">
    <location>
        <begin position="3865"/>
        <end position="3893"/>
    </location>
</feature>
<feature type="domain" description="PKS/mFAS DH" evidence="14">
    <location>
        <begin position="958"/>
        <end position="1241"/>
    </location>
</feature>